<keyword evidence="1" id="KW-1133">Transmembrane helix</keyword>
<keyword evidence="1" id="KW-0472">Membrane</keyword>
<protein>
    <recommendedName>
        <fullName evidence="4">Secreted protein</fullName>
    </recommendedName>
</protein>
<organism evidence="2 3">
    <name type="scientific">Plakobranchus ocellatus</name>
    <dbReference type="NCBI Taxonomy" id="259542"/>
    <lineage>
        <taxon>Eukaryota</taxon>
        <taxon>Metazoa</taxon>
        <taxon>Spiralia</taxon>
        <taxon>Lophotrochozoa</taxon>
        <taxon>Mollusca</taxon>
        <taxon>Gastropoda</taxon>
        <taxon>Heterobranchia</taxon>
        <taxon>Euthyneura</taxon>
        <taxon>Panpulmonata</taxon>
        <taxon>Sacoglossa</taxon>
        <taxon>Placobranchoidea</taxon>
        <taxon>Plakobranchidae</taxon>
        <taxon>Plakobranchus</taxon>
    </lineage>
</organism>
<accession>A0AAV4AZG9</accession>
<gene>
    <name evidence="2" type="ORF">PoB_003966400</name>
</gene>
<keyword evidence="1" id="KW-0812">Transmembrane</keyword>
<dbReference type="AlphaFoldDB" id="A0AAV4AZG9"/>
<sequence>MSSLVTVNSILNVRLLAIGLHSGAFLSLGILGSAIGSRGTVLTFEKCLLKASASFWSVSMSVLFTMRGSTRAVLPLPLTLRINCHAIFGSEEGFRFSHALFRPCDLAYLFYPPAESVIPLSVSDRFGL</sequence>
<dbReference type="Proteomes" id="UP000735302">
    <property type="component" value="Unassembled WGS sequence"/>
</dbReference>
<comment type="caution">
    <text evidence="2">The sequence shown here is derived from an EMBL/GenBank/DDBJ whole genome shotgun (WGS) entry which is preliminary data.</text>
</comment>
<proteinExistence type="predicted"/>
<evidence type="ECO:0000256" key="1">
    <source>
        <dbReference type="SAM" id="Phobius"/>
    </source>
</evidence>
<evidence type="ECO:0008006" key="4">
    <source>
        <dbReference type="Google" id="ProtNLM"/>
    </source>
</evidence>
<reference evidence="2 3" key="1">
    <citation type="journal article" date="2021" name="Elife">
        <title>Chloroplast acquisition without the gene transfer in kleptoplastic sea slugs, Plakobranchus ocellatus.</title>
        <authorList>
            <person name="Maeda T."/>
            <person name="Takahashi S."/>
            <person name="Yoshida T."/>
            <person name="Shimamura S."/>
            <person name="Takaki Y."/>
            <person name="Nagai Y."/>
            <person name="Toyoda A."/>
            <person name="Suzuki Y."/>
            <person name="Arimoto A."/>
            <person name="Ishii H."/>
            <person name="Satoh N."/>
            <person name="Nishiyama T."/>
            <person name="Hasebe M."/>
            <person name="Maruyama T."/>
            <person name="Minagawa J."/>
            <person name="Obokata J."/>
            <person name="Shigenobu S."/>
        </authorList>
    </citation>
    <scope>NUCLEOTIDE SEQUENCE [LARGE SCALE GENOMIC DNA]</scope>
</reference>
<evidence type="ECO:0000313" key="3">
    <source>
        <dbReference type="Proteomes" id="UP000735302"/>
    </source>
</evidence>
<keyword evidence="3" id="KW-1185">Reference proteome</keyword>
<evidence type="ECO:0000313" key="2">
    <source>
        <dbReference type="EMBL" id="GFO13159.1"/>
    </source>
</evidence>
<feature type="transmembrane region" description="Helical" evidence="1">
    <location>
        <begin position="15"/>
        <end position="35"/>
    </location>
</feature>
<dbReference type="EMBL" id="BLXT01004479">
    <property type="protein sequence ID" value="GFO13159.1"/>
    <property type="molecule type" value="Genomic_DNA"/>
</dbReference>
<name>A0AAV4AZG9_9GAST</name>